<organism evidence="2 4">
    <name type="scientific">Streptococcus salivarius</name>
    <dbReference type="NCBI Taxonomy" id="1304"/>
    <lineage>
        <taxon>Bacteria</taxon>
        <taxon>Bacillati</taxon>
        <taxon>Bacillota</taxon>
        <taxon>Bacilli</taxon>
        <taxon>Lactobacillales</taxon>
        <taxon>Streptococcaceae</taxon>
        <taxon>Streptococcus</taxon>
    </lineage>
</organism>
<dbReference type="Proteomes" id="UP000027855">
    <property type="component" value="Unassembled WGS sequence"/>
</dbReference>
<reference evidence="3 5" key="2">
    <citation type="submission" date="2016-11" db="EMBL/GenBank/DDBJ databases">
        <title>The potential of Streptococcus salivarius to inhibit the production of volatile sulphur compounds in the oral cavity.</title>
        <authorList>
            <person name="Sun L."/>
            <person name="Li Z."/>
            <person name="Jin D."/>
            <person name="Zhao H."/>
        </authorList>
    </citation>
    <scope>NUCLEOTIDE SEQUENCE [LARGE SCALE GENOMIC DNA]</scope>
    <source>
        <strain evidence="3 5">ICDC2</strain>
    </source>
</reference>
<evidence type="ECO:0000313" key="5">
    <source>
        <dbReference type="Proteomes" id="UP000422997"/>
    </source>
</evidence>
<keyword evidence="1" id="KW-0472">Membrane</keyword>
<name>A0A074IPF3_STRSL</name>
<accession>A0A074IPF3</accession>
<dbReference type="AlphaFoldDB" id="A0A074IPF3"/>
<protein>
    <submittedName>
        <fullName evidence="2">Uncharacterized protein</fullName>
    </submittedName>
</protein>
<dbReference type="RefSeq" id="WP_037603797.1">
    <property type="nucleotide sequence ID" value="NZ_CAJHJO010000010.1"/>
</dbReference>
<sequence>MKSIMKWLAGIFLACSLILSFFTPFEKALTLNLLLLYFFVKQFMDSTSSPKTYQWIFQIIYLLIFSGLIWFNLRHGDMIVIATALSWLTVVCELWLYSKHK</sequence>
<gene>
    <name evidence="3" type="ORF">BSR19_00345</name>
    <name evidence="2" type="ORF">DL07_06855</name>
</gene>
<dbReference type="EMBL" id="JJMT01000032">
    <property type="protein sequence ID" value="KEO43533.1"/>
    <property type="molecule type" value="Genomic_DNA"/>
</dbReference>
<keyword evidence="1" id="KW-1133">Transmembrane helix</keyword>
<evidence type="ECO:0000313" key="4">
    <source>
        <dbReference type="Proteomes" id="UP000027855"/>
    </source>
</evidence>
<proteinExistence type="predicted"/>
<evidence type="ECO:0000256" key="1">
    <source>
        <dbReference type="SAM" id="Phobius"/>
    </source>
</evidence>
<keyword evidence="1" id="KW-0812">Transmembrane</keyword>
<feature type="transmembrane region" description="Helical" evidence="1">
    <location>
        <begin position="78"/>
        <end position="97"/>
    </location>
</feature>
<reference evidence="2 4" key="1">
    <citation type="submission" date="2014-04" db="EMBL/GenBank/DDBJ databases">
        <title>Variable characteristics of bacteriocin-producing Streptococcus salivarius strains isolated from Malaysian subjects.</title>
        <authorList>
            <person name="Philip K."/>
            <person name="Barbour A."/>
        </authorList>
    </citation>
    <scope>NUCLEOTIDE SEQUENCE [LARGE SCALE GENOMIC DNA]</scope>
    <source>
        <strain evidence="2 4">NU10</strain>
    </source>
</reference>
<evidence type="ECO:0000313" key="3">
    <source>
        <dbReference type="EMBL" id="QGU79695.1"/>
    </source>
</evidence>
<dbReference type="EMBL" id="CP018187">
    <property type="protein sequence ID" value="QGU79695.1"/>
    <property type="molecule type" value="Genomic_DNA"/>
</dbReference>
<evidence type="ECO:0000313" key="2">
    <source>
        <dbReference type="EMBL" id="KEO43533.1"/>
    </source>
</evidence>
<feature type="transmembrane region" description="Helical" evidence="1">
    <location>
        <begin position="52"/>
        <end position="71"/>
    </location>
</feature>
<dbReference type="Proteomes" id="UP000422997">
    <property type="component" value="Chromosome"/>
</dbReference>